<dbReference type="InterPro" id="IPR050748">
    <property type="entry name" value="Glycosyltrans_8_dom-fam"/>
</dbReference>
<gene>
    <name evidence="7" type="ORF">TSPGSL018_7064</name>
</gene>
<sequence>MFMLTFWYPRNNASQPHSARRPSSQRTGTRRFACVCFQTLLYSAAAALLVFDFLSFRKHWKRENISEDNGIFNDRGMHELYSNSVTLTYGSEQNNLGGVGGATRSSRNAYLALSNKDMLKADNTYNCSSIRNSVHVMYSSDSHEYQALFASVISAMQNSKQPERLRFHIVVPWRADRAELCTKLARAIRRGKQKTCAPRARLSVPPPATEAVPSCPILQALRRKSFRSPEHLPVPDQGNATSCACMSEQFHIVSFNAEQFSSQLSRIQTSFRSPKPDESLLRKELMSNVNFARNFADDILLPFGVEKMMYLDVDTIVQGDIVRLIADTNLTGSKFFAAVASCKQHMEQWFDFSSSLVRRTMKRRDCYINAGVYIVHLPMYREAAIQARILQLIGAHQRHRLWLQGVHQPSFVLALYNYTMLLDRRWNVAGLGWISNMDEALLKSAHVLHWSGAHKPWQCDGFYRSYWDPYGVPPKNCPAQPSSGSAALPLNRLRFGLPMPAVHHPSHEEIMQRSHAPWDSPQRASDRIRGGLVQWIKERTHIARAGALRQASKGQ</sequence>
<evidence type="ECO:0000313" key="7">
    <source>
        <dbReference type="EMBL" id="JAC69145.1"/>
    </source>
</evidence>
<evidence type="ECO:0000256" key="3">
    <source>
        <dbReference type="ARBA" id="ARBA00022676"/>
    </source>
</evidence>
<protein>
    <recommendedName>
        <fullName evidence="6">Hexosyltransferase</fullName>
        <ecNumber evidence="6">2.4.1.-</ecNumber>
    </recommendedName>
</protein>
<evidence type="ECO:0000256" key="2">
    <source>
        <dbReference type="ARBA" id="ARBA00006351"/>
    </source>
</evidence>
<proteinExistence type="inferred from homology"/>
<dbReference type="Gene3D" id="3.90.550.10">
    <property type="entry name" value="Spore Coat Polysaccharide Biosynthesis Protein SpsA, Chain A"/>
    <property type="match status" value="1"/>
</dbReference>
<comment type="pathway">
    <text evidence="1">Glycan metabolism; pectin biosynthesis.</text>
</comment>
<keyword evidence="5" id="KW-0479">Metal-binding</keyword>
<dbReference type="InterPro" id="IPR029044">
    <property type="entry name" value="Nucleotide-diphossugar_trans"/>
</dbReference>
<keyword evidence="4 7" id="KW-0808">Transferase</keyword>
<reference evidence="7" key="1">
    <citation type="submission" date="2014-05" db="EMBL/GenBank/DDBJ databases">
        <title>The transcriptome of the halophilic microalga Tetraselmis sp. GSL018 isolated from the Great Salt Lake, Utah.</title>
        <authorList>
            <person name="Jinkerson R.E."/>
            <person name="D'Adamo S."/>
            <person name="Posewitz M.C."/>
        </authorList>
    </citation>
    <scope>NUCLEOTIDE SEQUENCE</scope>
    <source>
        <strain evidence="7">GSL018</strain>
    </source>
</reference>
<dbReference type="GO" id="GO:0005794">
    <property type="term" value="C:Golgi apparatus"/>
    <property type="evidence" value="ECO:0007669"/>
    <property type="project" value="TreeGrafter"/>
</dbReference>
<comment type="similarity">
    <text evidence="2 6">Belongs to the glycosyltransferase 8 family.</text>
</comment>
<dbReference type="SUPFAM" id="SSF53448">
    <property type="entry name" value="Nucleotide-diphospho-sugar transferases"/>
    <property type="match status" value="1"/>
</dbReference>
<dbReference type="GO" id="GO:0016757">
    <property type="term" value="F:glycosyltransferase activity"/>
    <property type="evidence" value="ECO:0007669"/>
    <property type="project" value="UniProtKB-KW"/>
</dbReference>
<dbReference type="GO" id="GO:0046872">
    <property type="term" value="F:metal ion binding"/>
    <property type="evidence" value="ECO:0007669"/>
    <property type="project" value="UniProtKB-KW"/>
</dbReference>
<dbReference type="AlphaFoldDB" id="A0A061REU1"/>
<dbReference type="EMBL" id="GBEZ01017169">
    <property type="protein sequence ID" value="JAC69145.1"/>
    <property type="molecule type" value="Transcribed_RNA"/>
</dbReference>
<dbReference type="PANTHER" id="PTHR13778">
    <property type="entry name" value="GLYCOSYLTRANSFERASE 8 DOMAIN-CONTAINING PROTEIN"/>
    <property type="match status" value="1"/>
</dbReference>
<evidence type="ECO:0000256" key="5">
    <source>
        <dbReference type="ARBA" id="ARBA00022723"/>
    </source>
</evidence>
<evidence type="ECO:0000256" key="4">
    <source>
        <dbReference type="ARBA" id="ARBA00022679"/>
    </source>
</evidence>
<accession>A0A061REU1</accession>
<dbReference type="InterPro" id="IPR002495">
    <property type="entry name" value="Glyco_trans_8"/>
</dbReference>
<evidence type="ECO:0000256" key="1">
    <source>
        <dbReference type="ARBA" id="ARBA00004877"/>
    </source>
</evidence>
<evidence type="ECO:0000256" key="6">
    <source>
        <dbReference type="RuleBase" id="RU362027"/>
    </source>
</evidence>
<name>A0A061REU1_9CHLO</name>
<organism evidence="7">
    <name type="scientific">Tetraselmis sp. GSL018</name>
    <dbReference type="NCBI Taxonomy" id="582737"/>
    <lineage>
        <taxon>Eukaryota</taxon>
        <taxon>Viridiplantae</taxon>
        <taxon>Chlorophyta</taxon>
        <taxon>core chlorophytes</taxon>
        <taxon>Chlorodendrophyceae</taxon>
        <taxon>Chlorodendrales</taxon>
        <taxon>Chlorodendraceae</taxon>
        <taxon>Tetraselmis</taxon>
    </lineage>
</organism>
<dbReference type="EC" id="2.4.1.-" evidence="6"/>
<dbReference type="PANTHER" id="PTHR13778:SF47">
    <property type="entry name" value="LIPOPOLYSACCHARIDE 1,3-GALACTOSYLTRANSFERASE"/>
    <property type="match status" value="1"/>
</dbReference>
<keyword evidence="3" id="KW-0328">Glycosyltransferase</keyword>
<dbReference type="Pfam" id="PF01501">
    <property type="entry name" value="Glyco_transf_8"/>
    <property type="match status" value="1"/>
</dbReference>